<dbReference type="STRING" id="589385.SAMN05421504_10824"/>
<feature type="signal peptide" evidence="1">
    <location>
        <begin position="1"/>
        <end position="23"/>
    </location>
</feature>
<feature type="chain" id="PRO_5011518929" evidence="1">
    <location>
        <begin position="24"/>
        <end position="470"/>
    </location>
</feature>
<keyword evidence="3" id="KW-1185">Reference proteome</keyword>
<keyword evidence="2" id="KW-0378">Hydrolase</keyword>
<evidence type="ECO:0000256" key="1">
    <source>
        <dbReference type="SAM" id="SignalP"/>
    </source>
</evidence>
<dbReference type="Pfam" id="PF04228">
    <property type="entry name" value="Zn_peptidase"/>
    <property type="match status" value="1"/>
</dbReference>
<keyword evidence="1" id="KW-0732">Signal</keyword>
<name>A0A1H3P601_9PSEU</name>
<dbReference type="AlphaFoldDB" id="A0A1H3P601"/>
<dbReference type="GO" id="GO:0008237">
    <property type="term" value="F:metallopeptidase activity"/>
    <property type="evidence" value="ECO:0007669"/>
    <property type="project" value="UniProtKB-KW"/>
</dbReference>
<gene>
    <name evidence="2" type="ORF">SAMN05421504_10824</name>
</gene>
<dbReference type="Proteomes" id="UP000199515">
    <property type="component" value="Unassembled WGS sequence"/>
</dbReference>
<protein>
    <submittedName>
        <fullName evidence="2">Predicted metalloprotease</fullName>
    </submittedName>
</protein>
<keyword evidence="2" id="KW-0482">Metalloprotease</keyword>
<accession>A0A1H3P601</accession>
<dbReference type="RefSeq" id="WP_091295208.1">
    <property type="nucleotide sequence ID" value="NZ_FNON01000008.1"/>
</dbReference>
<organism evidence="2 3">
    <name type="scientific">Amycolatopsis xylanica</name>
    <dbReference type="NCBI Taxonomy" id="589385"/>
    <lineage>
        <taxon>Bacteria</taxon>
        <taxon>Bacillati</taxon>
        <taxon>Actinomycetota</taxon>
        <taxon>Actinomycetes</taxon>
        <taxon>Pseudonocardiales</taxon>
        <taxon>Pseudonocardiaceae</taxon>
        <taxon>Amycolatopsis</taxon>
    </lineage>
</organism>
<dbReference type="InterPro" id="IPR007343">
    <property type="entry name" value="Uncharacterised_pept_Zn_put"/>
</dbReference>
<evidence type="ECO:0000313" key="3">
    <source>
        <dbReference type="Proteomes" id="UP000199515"/>
    </source>
</evidence>
<dbReference type="GO" id="GO:0006508">
    <property type="term" value="P:proteolysis"/>
    <property type="evidence" value="ECO:0007669"/>
    <property type="project" value="UniProtKB-KW"/>
</dbReference>
<dbReference type="PROSITE" id="PS51257">
    <property type="entry name" value="PROKAR_LIPOPROTEIN"/>
    <property type="match status" value="1"/>
</dbReference>
<dbReference type="SUPFAM" id="SSF55486">
    <property type="entry name" value="Metalloproteases ('zincins'), catalytic domain"/>
    <property type="match status" value="1"/>
</dbReference>
<dbReference type="EMBL" id="FNON01000008">
    <property type="protein sequence ID" value="SDY96235.1"/>
    <property type="molecule type" value="Genomic_DNA"/>
</dbReference>
<sequence length="470" mass="48757">MKALTRAACAAALVAVLGGCAQAVPGSSTADRQDPTKVAGLAITDGPSGPKTGVADAGLSVLNGDGGAIDKLAANAVADVQQYWKEQLPEHFGRQFKPITRLVSYDSGARGLNLCGSSTAGLVNAFYCANDDTVAWDRGELLPSLDESFGPMSVVAVLAHELGHAIQFRLGAGDAPSIVKEQQADCYAGNFFRWVAEGNAPHFQLSTGPGLNQIMSTLFFIRDNAGTSAAADGAHGDAFDRVSAFQFGFGEDPKRCAKIDVAEVRQRISQQAFSPDERDSGLGKGNLRVTDPNALKNLEDSLRIAFPGTQPPSFTQRTASCADAKLTTPAAYCPATNVVTLNPAELTKIGTPPRRGNKGGIGDFAAFAEIASRYALAAQKASGGSLDGPVAGLRTACLTGTWASTMRGDQETPLKLSPGDLDEAVAEMLKANSLIAGDLDGKSVGSGFARVEAFRDGFASGSAICTSKYA</sequence>
<proteinExistence type="predicted"/>
<keyword evidence="2" id="KW-0645">Protease</keyword>
<evidence type="ECO:0000313" key="2">
    <source>
        <dbReference type="EMBL" id="SDY96235.1"/>
    </source>
</evidence>
<reference evidence="2 3" key="1">
    <citation type="submission" date="2016-10" db="EMBL/GenBank/DDBJ databases">
        <authorList>
            <person name="de Groot N.N."/>
        </authorList>
    </citation>
    <scope>NUCLEOTIDE SEQUENCE [LARGE SCALE GENOMIC DNA]</scope>
    <source>
        <strain evidence="2 3">CPCC 202699</strain>
    </source>
</reference>
<dbReference type="OrthoDB" id="5168289at2"/>